<dbReference type="Pfam" id="PF23958">
    <property type="entry name" value="DUF7287"/>
    <property type="match status" value="1"/>
</dbReference>
<evidence type="ECO:0000256" key="2">
    <source>
        <dbReference type="SAM" id="Phobius"/>
    </source>
</evidence>
<evidence type="ECO:0000313" key="4">
    <source>
        <dbReference type="Proteomes" id="UP001430377"/>
    </source>
</evidence>
<evidence type="ECO:0008006" key="5">
    <source>
        <dbReference type="Google" id="ProtNLM"/>
    </source>
</evidence>
<accession>A0AAW4PU54</accession>
<sequence>MQRDTKRTCSDGEPRAGSASRGQTNLDFAIGVSLFLGVLIFIFLFVPGLLSPFTASAQEQTVSADRAADHLTKSVLGSPRDPHSLRTHCTVQFFENTTGCAFSPAPIAKQLGLDPATQSVNVTVVGNASSTVTSRDTLCWDYGNDSLVASTACPSTGTNLTRGETVPAGNEATVTALRVVWLNGADVTVVVEVW</sequence>
<protein>
    <recommendedName>
        <fullName evidence="5">Flagellin</fullName>
    </recommendedName>
</protein>
<proteinExistence type="predicted"/>
<keyword evidence="2" id="KW-0812">Transmembrane</keyword>
<organism evidence="3 4">
    <name type="scientific">Haloarcula rubra</name>
    <dbReference type="NCBI Taxonomy" id="2487747"/>
    <lineage>
        <taxon>Archaea</taxon>
        <taxon>Methanobacteriati</taxon>
        <taxon>Methanobacteriota</taxon>
        <taxon>Stenosarchaea group</taxon>
        <taxon>Halobacteria</taxon>
        <taxon>Halobacteriales</taxon>
        <taxon>Haloarculaceae</taxon>
        <taxon>Haloarcula</taxon>
    </lineage>
</organism>
<dbReference type="RefSeq" id="WP_220619498.1">
    <property type="nucleotide sequence ID" value="NZ_RKLR01000007.1"/>
</dbReference>
<dbReference type="AlphaFoldDB" id="A0AAW4PU54"/>
<gene>
    <name evidence="3" type="ORF">EGH21_16050</name>
</gene>
<name>A0AAW4PU54_9EURY</name>
<evidence type="ECO:0000313" key="3">
    <source>
        <dbReference type="EMBL" id="MBX0324543.1"/>
    </source>
</evidence>
<dbReference type="EMBL" id="RKLR01000007">
    <property type="protein sequence ID" value="MBX0324543.1"/>
    <property type="molecule type" value="Genomic_DNA"/>
</dbReference>
<dbReference type="InterPro" id="IPR056613">
    <property type="entry name" value="DUF7287"/>
</dbReference>
<reference evidence="3 4" key="1">
    <citation type="submission" date="2021-06" db="EMBL/GenBank/DDBJ databases">
        <title>Halomicroarcula sp. a new haloarchaeum isolated from saline soil.</title>
        <authorList>
            <person name="Duran-Viseras A."/>
            <person name="Sanchez-Porro C."/>
            <person name="Ventosa A."/>
        </authorList>
    </citation>
    <scope>NUCLEOTIDE SEQUENCE [LARGE SCALE GENOMIC DNA]</scope>
    <source>
        <strain evidence="3 4">F13</strain>
    </source>
</reference>
<comment type="caution">
    <text evidence="3">The sequence shown here is derived from an EMBL/GenBank/DDBJ whole genome shotgun (WGS) entry which is preliminary data.</text>
</comment>
<evidence type="ECO:0000256" key="1">
    <source>
        <dbReference type="SAM" id="MobiDB-lite"/>
    </source>
</evidence>
<feature type="transmembrane region" description="Helical" evidence="2">
    <location>
        <begin position="28"/>
        <end position="50"/>
    </location>
</feature>
<dbReference type="Proteomes" id="UP001430377">
    <property type="component" value="Unassembled WGS sequence"/>
</dbReference>
<feature type="compositionally biased region" description="Basic and acidic residues" evidence="1">
    <location>
        <begin position="1"/>
        <end position="14"/>
    </location>
</feature>
<keyword evidence="4" id="KW-1185">Reference proteome</keyword>
<feature type="region of interest" description="Disordered" evidence="1">
    <location>
        <begin position="1"/>
        <end position="21"/>
    </location>
</feature>
<keyword evidence="2" id="KW-0472">Membrane</keyword>
<keyword evidence="2" id="KW-1133">Transmembrane helix</keyword>